<dbReference type="Proteomes" id="UP000654482">
    <property type="component" value="Unassembled WGS sequence"/>
</dbReference>
<keyword evidence="2" id="KW-1185">Reference proteome</keyword>
<organism evidence="1 2">
    <name type="scientific">Lusitaniella coriacea LEGE 07157</name>
    <dbReference type="NCBI Taxonomy" id="945747"/>
    <lineage>
        <taxon>Bacteria</taxon>
        <taxon>Bacillati</taxon>
        <taxon>Cyanobacteriota</taxon>
        <taxon>Cyanophyceae</taxon>
        <taxon>Spirulinales</taxon>
        <taxon>Lusitaniellaceae</taxon>
        <taxon>Lusitaniella</taxon>
    </lineage>
</organism>
<dbReference type="AlphaFoldDB" id="A0A8J7IRD3"/>
<gene>
    <name evidence="1" type="ORF">IQ249_07290</name>
</gene>
<sequence length="244" mass="29171">MLDKLPPEARQWAESLHWKQRRYLLSLCYLLCASSPDVQGQFLDEYTADGLLAKIVQDYDTQAKVKYFLNSFHIKAELSPDLLRSYIKQFYIHSAQDVRRQPEKYLESALRLVISPEKKNYILNYILGFEFIKMMFKMSWLQHERLYSLQSNQEDFYNTYIKPIQHAHKINGIINPKDRDLFFAKRSYFVQKPQIGEKRLNELAMLTFTTETISHLGFSIVRNIQHIPFDYDYIFQAEQERTFI</sequence>
<proteinExistence type="predicted"/>
<accession>A0A8J7IRD3</accession>
<comment type="caution">
    <text evidence="1">The sequence shown here is derived from an EMBL/GenBank/DDBJ whole genome shotgun (WGS) entry which is preliminary data.</text>
</comment>
<reference evidence="1" key="1">
    <citation type="submission" date="2020-10" db="EMBL/GenBank/DDBJ databases">
        <authorList>
            <person name="Castelo-Branco R."/>
            <person name="Eusebio N."/>
            <person name="Adriana R."/>
            <person name="Vieira A."/>
            <person name="Brugerolle De Fraissinette N."/>
            <person name="Rezende De Castro R."/>
            <person name="Schneider M.P."/>
            <person name="Vasconcelos V."/>
            <person name="Leao P.N."/>
        </authorList>
    </citation>
    <scope>NUCLEOTIDE SEQUENCE</scope>
    <source>
        <strain evidence="1">LEGE 07157</strain>
    </source>
</reference>
<protein>
    <submittedName>
        <fullName evidence="1">Cobyrinic acid a,c-diamide synthase</fullName>
    </submittedName>
</protein>
<evidence type="ECO:0000313" key="2">
    <source>
        <dbReference type="Proteomes" id="UP000654482"/>
    </source>
</evidence>
<name>A0A8J7IRD3_9CYAN</name>
<evidence type="ECO:0000313" key="1">
    <source>
        <dbReference type="EMBL" id="MBE9115697.1"/>
    </source>
</evidence>
<dbReference type="EMBL" id="JADEWZ010000008">
    <property type="protein sequence ID" value="MBE9115697.1"/>
    <property type="molecule type" value="Genomic_DNA"/>
</dbReference>